<evidence type="ECO:0000313" key="5">
    <source>
        <dbReference type="EMBL" id="CAF1413166.1"/>
    </source>
</evidence>
<gene>
    <name evidence="5" type="ORF">BJG266_LOCUS38328</name>
    <name evidence="6" type="ORF">QVE165_LOCUS55199</name>
</gene>
<evidence type="ECO:0000259" key="4">
    <source>
        <dbReference type="Pfam" id="PF00011"/>
    </source>
</evidence>
<feature type="domain" description="SHSP" evidence="4">
    <location>
        <begin position="298"/>
        <end position="360"/>
    </location>
</feature>
<evidence type="ECO:0000256" key="1">
    <source>
        <dbReference type="ARBA" id="ARBA00004496"/>
    </source>
</evidence>
<feature type="compositionally biased region" description="Polar residues" evidence="3">
    <location>
        <begin position="129"/>
        <end position="138"/>
    </location>
</feature>
<dbReference type="Proteomes" id="UP000663832">
    <property type="component" value="Unassembled WGS sequence"/>
</dbReference>
<keyword evidence="2" id="KW-0963">Cytoplasm</keyword>
<sequence>MLVTSSQSSTQRPLGLSVEELYALDRQYRRIEQQQQHLSQLQNQPHLTPSNLNRLASRSLDFISSKQTPLTGLPSLEIHGHAYSYRPQHPSSSAINYPRSHSIDQLRYNQPTLTTPTSALLKSPHHQRSTSTSTTNDSLHQRYHTRHRTYLQHPSMATGNTPSLGNNALHNIPPSPADQYDMRNSCKLRRQHPIKRESSRRIVVRPVVQRRREPSISSSCESLDEQRSPMRPLPTEQFNYTNQSVPFTPSSSLTTNVINELQKETTNLIRTSSNNESLSDDNDVNLYEMRIPIGKTYDTSDISVQLEGPKILIHCHTIEPTDKRGNYRKHEFKTELLVPDVVDDETIVAYLTEDGQLIVEGKYHAWAWKEIKRKRKLDQQQQDTNLIITSPILLPPPAPLSKSSTDSNLISTRTDGSMEQDKIQPSLVSNKQRIVFNNNNNYINYNNNNNNNNNFNDNNNNNNNNDNNNDNNNNTNNNNNNIINNNNHINPTNRIEKLDNNRTVIYVGEPSISQQQQYTDTRSVGDIINRFNTFNTTSAPAIWDGQYTFTNDNPPFLIYHIRLPFEASTDSIRIQSDPQLHVLKIFIEQQERSLLPHQQQSKVIIRSTSRICRLPRDHMYDYTRLHVVFLKDNYLRIELPTIN</sequence>
<evidence type="ECO:0000256" key="2">
    <source>
        <dbReference type="ARBA" id="ARBA00022490"/>
    </source>
</evidence>
<feature type="region of interest" description="Disordered" evidence="3">
    <location>
        <begin position="209"/>
        <end position="233"/>
    </location>
</feature>
<dbReference type="OrthoDB" id="10031009at2759"/>
<evidence type="ECO:0000313" key="8">
    <source>
        <dbReference type="Proteomes" id="UP000663877"/>
    </source>
</evidence>
<dbReference type="PANTHER" id="PTHR31334:SF1">
    <property type="entry name" value="GUANINE NUCLEOTIDE EXCHANGE PROTEIN SMCR8"/>
    <property type="match status" value="1"/>
</dbReference>
<dbReference type="AlphaFoldDB" id="A0A815M1G3"/>
<name>A0A815M1G3_9BILA</name>
<dbReference type="EMBL" id="CAJNOM010001757">
    <property type="protein sequence ID" value="CAF1618207.1"/>
    <property type="molecule type" value="Genomic_DNA"/>
</dbReference>
<dbReference type="Proteomes" id="UP000663877">
    <property type="component" value="Unassembled WGS sequence"/>
</dbReference>
<proteinExistence type="predicted"/>
<dbReference type="InterPro" id="IPR008978">
    <property type="entry name" value="HSP20-like_chaperone"/>
</dbReference>
<accession>A0A815M1G3</accession>
<feature type="region of interest" description="Disordered" evidence="3">
    <location>
        <begin position="115"/>
        <end position="140"/>
    </location>
</feature>
<evidence type="ECO:0000313" key="6">
    <source>
        <dbReference type="EMBL" id="CAF1618207.1"/>
    </source>
</evidence>
<dbReference type="Pfam" id="PF00011">
    <property type="entry name" value="HSP20"/>
    <property type="match status" value="1"/>
</dbReference>
<dbReference type="GO" id="GO:0032045">
    <property type="term" value="C:guanyl-nucleotide exchange factor complex"/>
    <property type="evidence" value="ECO:0007669"/>
    <property type="project" value="TreeGrafter"/>
</dbReference>
<feature type="region of interest" description="Disordered" evidence="3">
    <location>
        <begin position="388"/>
        <end position="488"/>
    </location>
</feature>
<dbReference type="Gene3D" id="2.60.40.790">
    <property type="match status" value="1"/>
</dbReference>
<comment type="subcellular location">
    <subcellularLocation>
        <location evidence="1">Cytoplasm</location>
    </subcellularLocation>
</comment>
<dbReference type="EMBL" id="CAJNOI010001432">
    <property type="protein sequence ID" value="CAF1413166.1"/>
    <property type="molecule type" value="Genomic_DNA"/>
</dbReference>
<dbReference type="GO" id="GO:0005737">
    <property type="term" value="C:cytoplasm"/>
    <property type="evidence" value="ECO:0007669"/>
    <property type="project" value="UniProtKB-SubCell"/>
</dbReference>
<evidence type="ECO:0000256" key="3">
    <source>
        <dbReference type="SAM" id="MobiDB-lite"/>
    </source>
</evidence>
<evidence type="ECO:0000313" key="7">
    <source>
        <dbReference type="Proteomes" id="UP000663832"/>
    </source>
</evidence>
<dbReference type="PANTHER" id="PTHR31334">
    <property type="entry name" value="SMITH-MAGENIS SYNDROME REGION GENE 8 PROTEIN"/>
    <property type="match status" value="1"/>
</dbReference>
<dbReference type="CDD" id="cd06526">
    <property type="entry name" value="metazoan_ACD"/>
    <property type="match status" value="1"/>
</dbReference>
<comment type="caution">
    <text evidence="5">The sequence shown here is derived from an EMBL/GenBank/DDBJ whole genome shotgun (WGS) entry which is preliminary data.</text>
</comment>
<organism evidence="5 8">
    <name type="scientific">Adineta steineri</name>
    <dbReference type="NCBI Taxonomy" id="433720"/>
    <lineage>
        <taxon>Eukaryota</taxon>
        <taxon>Metazoa</taxon>
        <taxon>Spiralia</taxon>
        <taxon>Gnathifera</taxon>
        <taxon>Rotifera</taxon>
        <taxon>Eurotatoria</taxon>
        <taxon>Bdelloidea</taxon>
        <taxon>Adinetida</taxon>
        <taxon>Adinetidae</taxon>
        <taxon>Adineta</taxon>
    </lineage>
</organism>
<feature type="compositionally biased region" description="Polar residues" evidence="3">
    <location>
        <begin position="426"/>
        <end position="436"/>
    </location>
</feature>
<keyword evidence="7" id="KW-1185">Reference proteome</keyword>
<reference evidence="5" key="1">
    <citation type="submission" date="2021-02" db="EMBL/GenBank/DDBJ databases">
        <authorList>
            <person name="Nowell W R."/>
        </authorList>
    </citation>
    <scope>NUCLEOTIDE SEQUENCE</scope>
</reference>
<feature type="compositionally biased region" description="Polar residues" evidence="3">
    <location>
        <begin position="405"/>
        <end position="417"/>
    </location>
</feature>
<feature type="compositionally biased region" description="Low complexity" evidence="3">
    <location>
        <begin position="437"/>
        <end position="487"/>
    </location>
</feature>
<protein>
    <recommendedName>
        <fullName evidence="4">SHSP domain-containing protein</fullName>
    </recommendedName>
</protein>
<dbReference type="InterPro" id="IPR002068">
    <property type="entry name" value="A-crystallin/Hsp20_dom"/>
</dbReference>